<accession>A0ABQ5DAP6</accession>
<feature type="compositionally biased region" description="Basic and acidic residues" evidence="1">
    <location>
        <begin position="186"/>
        <end position="207"/>
    </location>
</feature>
<feature type="region of interest" description="Disordered" evidence="1">
    <location>
        <begin position="267"/>
        <end position="286"/>
    </location>
</feature>
<feature type="compositionally biased region" description="Basic residues" evidence="1">
    <location>
        <begin position="151"/>
        <end position="161"/>
    </location>
</feature>
<comment type="caution">
    <text evidence="2">The sequence shown here is derived from an EMBL/GenBank/DDBJ whole genome shotgun (WGS) entry which is preliminary data.</text>
</comment>
<evidence type="ECO:0008006" key="4">
    <source>
        <dbReference type="Google" id="ProtNLM"/>
    </source>
</evidence>
<keyword evidence="3" id="KW-1185">Reference proteome</keyword>
<feature type="compositionally biased region" description="Basic and acidic residues" evidence="1">
    <location>
        <begin position="162"/>
        <end position="171"/>
    </location>
</feature>
<sequence length="286" mass="33386">MSAMANVTPIIATIKNTGVKEKTLKKSNAVPKASILDFCEEHYEDILPIIMDRARHDKRKEVQTRLDFGESSRKIRRERENSLNSIAGNSPIMFHHERSRMRGRERHDDRNMFNRLSHRKKSVYERLSDTYSPSITKSGPIRASTRDPSHSRGRSLSRNRPRIRDRLRGIEESYDNAYSSYGTGTKYRDLSHGRDHSRSVKRWRESESPPSRGSESSTSNRRHWKSKAKRHKPADEEDLAVPWTCEDVDPFTPRIRNFKSSRKTRMPNNVKTYDRTGDPEDHLKII</sequence>
<evidence type="ECO:0000313" key="3">
    <source>
        <dbReference type="Proteomes" id="UP001151760"/>
    </source>
</evidence>
<evidence type="ECO:0000256" key="1">
    <source>
        <dbReference type="SAM" id="MobiDB-lite"/>
    </source>
</evidence>
<feature type="region of interest" description="Disordered" evidence="1">
    <location>
        <begin position="127"/>
        <end position="236"/>
    </location>
</feature>
<evidence type="ECO:0000313" key="2">
    <source>
        <dbReference type="EMBL" id="GJT33954.1"/>
    </source>
</evidence>
<reference evidence="2" key="2">
    <citation type="submission" date="2022-01" db="EMBL/GenBank/DDBJ databases">
        <authorList>
            <person name="Yamashiro T."/>
            <person name="Shiraishi A."/>
            <person name="Satake H."/>
            <person name="Nakayama K."/>
        </authorList>
    </citation>
    <scope>NUCLEOTIDE SEQUENCE</scope>
</reference>
<proteinExistence type="predicted"/>
<gene>
    <name evidence="2" type="ORF">Tco_0924373</name>
</gene>
<reference evidence="2" key="1">
    <citation type="journal article" date="2022" name="Int. J. Mol. Sci.">
        <title>Draft Genome of Tanacetum Coccineum: Genomic Comparison of Closely Related Tanacetum-Family Plants.</title>
        <authorList>
            <person name="Yamashiro T."/>
            <person name="Shiraishi A."/>
            <person name="Nakayama K."/>
            <person name="Satake H."/>
        </authorList>
    </citation>
    <scope>NUCLEOTIDE SEQUENCE</scope>
</reference>
<protein>
    <recommendedName>
        <fullName evidence="4">Reverse transcriptase domain-containing protein</fullName>
    </recommendedName>
</protein>
<name>A0ABQ5DAP6_9ASTR</name>
<feature type="compositionally biased region" description="Basic residues" evidence="1">
    <location>
        <begin position="220"/>
        <end position="232"/>
    </location>
</feature>
<dbReference type="Proteomes" id="UP001151760">
    <property type="component" value="Unassembled WGS sequence"/>
</dbReference>
<organism evidence="2 3">
    <name type="scientific">Tanacetum coccineum</name>
    <dbReference type="NCBI Taxonomy" id="301880"/>
    <lineage>
        <taxon>Eukaryota</taxon>
        <taxon>Viridiplantae</taxon>
        <taxon>Streptophyta</taxon>
        <taxon>Embryophyta</taxon>
        <taxon>Tracheophyta</taxon>
        <taxon>Spermatophyta</taxon>
        <taxon>Magnoliopsida</taxon>
        <taxon>eudicotyledons</taxon>
        <taxon>Gunneridae</taxon>
        <taxon>Pentapetalae</taxon>
        <taxon>asterids</taxon>
        <taxon>campanulids</taxon>
        <taxon>Asterales</taxon>
        <taxon>Asteraceae</taxon>
        <taxon>Asteroideae</taxon>
        <taxon>Anthemideae</taxon>
        <taxon>Anthemidinae</taxon>
        <taxon>Tanacetum</taxon>
    </lineage>
</organism>
<feature type="compositionally biased region" description="Low complexity" evidence="1">
    <location>
        <begin position="208"/>
        <end position="219"/>
    </location>
</feature>
<feature type="compositionally biased region" description="Basic and acidic residues" evidence="1">
    <location>
        <begin position="272"/>
        <end position="286"/>
    </location>
</feature>
<dbReference type="EMBL" id="BQNB010014921">
    <property type="protein sequence ID" value="GJT33954.1"/>
    <property type="molecule type" value="Genomic_DNA"/>
</dbReference>